<dbReference type="PhylomeDB" id="Q1AZN3"/>
<evidence type="ECO:0000256" key="3">
    <source>
        <dbReference type="ARBA" id="ARBA00023004"/>
    </source>
</evidence>
<organism evidence="6 7">
    <name type="scientific">Rubrobacter xylanophilus (strain DSM 9941 / JCM 11954 / NBRC 16129 / PRD-1)</name>
    <dbReference type="NCBI Taxonomy" id="266117"/>
    <lineage>
        <taxon>Bacteria</taxon>
        <taxon>Bacillati</taxon>
        <taxon>Actinomycetota</taxon>
        <taxon>Rubrobacteria</taxon>
        <taxon>Rubrobacterales</taxon>
        <taxon>Rubrobacteraceae</taxon>
        <taxon>Rubrobacter</taxon>
    </lineage>
</organism>
<dbReference type="Pfam" id="PF00355">
    <property type="entry name" value="Rieske"/>
    <property type="match status" value="1"/>
</dbReference>
<dbReference type="HOGENOM" id="CLU_055690_5_2_11"/>
<keyword evidence="3" id="KW-0408">Iron</keyword>
<dbReference type="Proteomes" id="UP000006637">
    <property type="component" value="Chromosome"/>
</dbReference>
<dbReference type="PANTHER" id="PTHR21496:SF23">
    <property type="entry name" value="3-PHENYLPROPIONATE_CINNAMIC ACID DIOXYGENASE FERREDOXIN SUBUNIT"/>
    <property type="match status" value="1"/>
</dbReference>
<dbReference type="EMBL" id="CP000386">
    <property type="protein sequence ID" value="ABG03145.1"/>
    <property type="molecule type" value="Genomic_DNA"/>
</dbReference>
<gene>
    <name evidence="6" type="ordered locus">Rxyl_0167</name>
</gene>
<dbReference type="AlphaFoldDB" id="Q1AZN3"/>
<dbReference type="eggNOG" id="COG2146">
    <property type="taxonomic scope" value="Bacteria"/>
</dbReference>
<accession>Q1AZN3</accession>
<evidence type="ECO:0000313" key="7">
    <source>
        <dbReference type="Proteomes" id="UP000006637"/>
    </source>
</evidence>
<name>Q1AZN3_RUBXD</name>
<proteinExistence type="predicted"/>
<evidence type="ECO:0000256" key="4">
    <source>
        <dbReference type="ARBA" id="ARBA00023014"/>
    </source>
</evidence>
<dbReference type="PROSITE" id="PS51296">
    <property type="entry name" value="RIESKE"/>
    <property type="match status" value="1"/>
</dbReference>
<dbReference type="InterPro" id="IPR036922">
    <property type="entry name" value="Rieske_2Fe-2S_sf"/>
</dbReference>
<evidence type="ECO:0000313" key="6">
    <source>
        <dbReference type="EMBL" id="ABG03145.1"/>
    </source>
</evidence>
<keyword evidence="4" id="KW-0411">Iron-sulfur</keyword>
<dbReference type="SUPFAM" id="SSF50022">
    <property type="entry name" value="ISP domain"/>
    <property type="match status" value="1"/>
</dbReference>
<dbReference type="GO" id="GO:0004497">
    <property type="term" value="F:monooxygenase activity"/>
    <property type="evidence" value="ECO:0007669"/>
    <property type="project" value="UniProtKB-ARBA"/>
</dbReference>
<dbReference type="OrthoDB" id="147178at2"/>
<dbReference type="PANTHER" id="PTHR21496">
    <property type="entry name" value="FERREDOXIN-RELATED"/>
    <property type="match status" value="1"/>
</dbReference>
<feature type="domain" description="Rieske" evidence="5">
    <location>
        <begin position="5"/>
        <end position="100"/>
    </location>
</feature>
<dbReference type="InterPro" id="IPR017941">
    <property type="entry name" value="Rieske_2Fe-2S"/>
</dbReference>
<evidence type="ECO:0000259" key="5">
    <source>
        <dbReference type="PROSITE" id="PS51296"/>
    </source>
</evidence>
<dbReference type="CDD" id="cd03528">
    <property type="entry name" value="Rieske_RO_ferredoxin"/>
    <property type="match status" value="1"/>
</dbReference>
<dbReference type="KEGG" id="rxy:Rxyl_0167"/>
<keyword evidence="7" id="KW-1185">Reference proteome</keyword>
<evidence type="ECO:0000256" key="2">
    <source>
        <dbReference type="ARBA" id="ARBA00022723"/>
    </source>
</evidence>
<protein>
    <submittedName>
        <fullName evidence="6">Rieske (2Fe-2S) region</fullName>
    </submittedName>
</protein>
<dbReference type="STRING" id="266117.Rxyl_0167"/>
<sequence length="119" mass="13236">MAEFHKIARADEVPPGEVKQYTVEGRPVALCNVGGELYAFEDICTHQYAHLSEGKLEDALIRCPLHGATFDVRTGEAKSLPAVKPVPTHTVRVEDGFVYVALNPKQVKVGRRRRGRGRR</sequence>
<keyword evidence="1" id="KW-0001">2Fe-2S</keyword>
<dbReference type="GO" id="GO:0051537">
    <property type="term" value="F:2 iron, 2 sulfur cluster binding"/>
    <property type="evidence" value="ECO:0007669"/>
    <property type="project" value="UniProtKB-KW"/>
</dbReference>
<dbReference type="Gene3D" id="2.102.10.10">
    <property type="entry name" value="Rieske [2Fe-2S] iron-sulphur domain"/>
    <property type="match status" value="1"/>
</dbReference>
<evidence type="ECO:0000256" key="1">
    <source>
        <dbReference type="ARBA" id="ARBA00022714"/>
    </source>
</evidence>
<dbReference type="GO" id="GO:0046872">
    <property type="term" value="F:metal ion binding"/>
    <property type="evidence" value="ECO:0007669"/>
    <property type="project" value="UniProtKB-KW"/>
</dbReference>
<reference evidence="6 7" key="1">
    <citation type="submission" date="2006-06" db="EMBL/GenBank/DDBJ databases">
        <title>Complete sequence of Rubrobacter xylanophilus DSM 9941.</title>
        <authorList>
            <consortium name="US DOE Joint Genome Institute"/>
            <person name="Copeland A."/>
            <person name="Lucas S."/>
            <person name="Lapidus A."/>
            <person name="Barry K."/>
            <person name="Detter J.C."/>
            <person name="Glavina del Rio T."/>
            <person name="Hammon N."/>
            <person name="Israni S."/>
            <person name="Dalin E."/>
            <person name="Tice H."/>
            <person name="Pitluck S."/>
            <person name="Munk A.C."/>
            <person name="Brettin T."/>
            <person name="Bruce D."/>
            <person name="Han C."/>
            <person name="Tapia R."/>
            <person name="Gilna P."/>
            <person name="Schmutz J."/>
            <person name="Larimer F."/>
            <person name="Land M."/>
            <person name="Hauser L."/>
            <person name="Kyrpides N."/>
            <person name="Lykidis A."/>
            <person name="da Costa M.S."/>
            <person name="Rainey F.A."/>
            <person name="Empadinhas N."/>
            <person name="Jolivet E."/>
            <person name="Battista J.R."/>
            <person name="Richardson P."/>
        </authorList>
    </citation>
    <scope>NUCLEOTIDE SEQUENCE [LARGE SCALE GENOMIC DNA]</scope>
    <source>
        <strain evidence="7">DSM 9941 / JCM 11954 / NBRC 16129 / PRD-1</strain>
    </source>
</reference>
<keyword evidence="2" id="KW-0479">Metal-binding</keyword>
<dbReference type="GO" id="GO:0016705">
    <property type="term" value="F:oxidoreductase activity, acting on paired donors, with incorporation or reduction of molecular oxygen"/>
    <property type="evidence" value="ECO:0007669"/>
    <property type="project" value="UniProtKB-ARBA"/>
</dbReference>